<feature type="region of interest" description="Disordered" evidence="1">
    <location>
        <begin position="1"/>
        <end position="40"/>
    </location>
</feature>
<dbReference type="Proteomes" id="UP000789901">
    <property type="component" value="Unassembled WGS sequence"/>
</dbReference>
<reference evidence="2 3" key="1">
    <citation type="submission" date="2021-06" db="EMBL/GenBank/DDBJ databases">
        <authorList>
            <person name="Kallberg Y."/>
            <person name="Tangrot J."/>
            <person name="Rosling A."/>
        </authorList>
    </citation>
    <scope>NUCLEOTIDE SEQUENCE [LARGE SCALE GENOMIC DNA]</scope>
    <source>
        <strain evidence="2 3">120-4 pot B 10/14</strain>
    </source>
</reference>
<organism evidence="2 3">
    <name type="scientific">Gigaspora margarita</name>
    <dbReference type="NCBI Taxonomy" id="4874"/>
    <lineage>
        <taxon>Eukaryota</taxon>
        <taxon>Fungi</taxon>
        <taxon>Fungi incertae sedis</taxon>
        <taxon>Mucoromycota</taxon>
        <taxon>Glomeromycotina</taxon>
        <taxon>Glomeromycetes</taxon>
        <taxon>Diversisporales</taxon>
        <taxon>Gigasporaceae</taxon>
        <taxon>Gigaspora</taxon>
    </lineage>
</organism>
<gene>
    <name evidence="2" type="ORF">GMARGA_LOCUS882</name>
</gene>
<evidence type="ECO:0000313" key="2">
    <source>
        <dbReference type="EMBL" id="CAG8473329.1"/>
    </source>
</evidence>
<proteinExistence type="predicted"/>
<feature type="compositionally biased region" description="Polar residues" evidence="1">
    <location>
        <begin position="1"/>
        <end position="35"/>
    </location>
</feature>
<accession>A0ABM8VXS2</accession>
<evidence type="ECO:0000313" key="3">
    <source>
        <dbReference type="Proteomes" id="UP000789901"/>
    </source>
</evidence>
<protein>
    <submittedName>
        <fullName evidence="2">38765_t:CDS:1</fullName>
    </submittedName>
</protein>
<keyword evidence="3" id="KW-1185">Reference proteome</keyword>
<evidence type="ECO:0000256" key="1">
    <source>
        <dbReference type="SAM" id="MobiDB-lite"/>
    </source>
</evidence>
<comment type="caution">
    <text evidence="2">The sequence shown here is derived from an EMBL/GenBank/DDBJ whole genome shotgun (WGS) entry which is preliminary data.</text>
</comment>
<name>A0ABM8VXS2_GIGMA</name>
<dbReference type="EMBL" id="CAJVQB010000183">
    <property type="protein sequence ID" value="CAG8473329.1"/>
    <property type="molecule type" value="Genomic_DNA"/>
</dbReference>
<sequence length="480" mass="55790">MDSANSSQKSDELSGTPSNNDMNIDQEVPDSQSNGQHDHHDLCESVNGLYRLLDLCKDEGSNGLVDKIIISKEYVEKICNEMVPNSYKSISKIRFEQLNSRRVHLVGCYGKNALIAKLLLREGVIDQSIYESLLVPYGSNTILEEQPISTLRPGIYLQRLSSNDNDDYEEFQKFLVILWSEDGCYKDSASSYSKKNMTNLHRYLTKITAHQLCLMDGMSYAFRIIKVELLSTSNNLNIFATDEDLEYFDWKMLKKDQPDTTSEDEDENLESEDICYDFEVKRSQEQKENFELFSGFDLRFSKLASQNFRLNESSDGPQLHPLVVESVTNQAFLTRELTTATKSIDNNYQTYSSLSQFQEYFKRKLETQKSALKFDRHRMTIEKLEIIVKDGLMLPEFFEPYENELDFISKEWTKQNEEFKINLHEDTIKMEQIANIRRDFEDKIESEIQINDECKIVKIFIQLSAREGKPRSKNLSPEEP</sequence>